<reference evidence="3 4" key="1">
    <citation type="journal article" date="2017" name="Clin. Infect. Dis.">
        <title>Simultaneous emergence of multidrug-resistant Candida auris on 3 continents confirmed by whole-genome sequencing and epidemiological analyses.</title>
        <authorList>
            <person name="Lockhart S.R."/>
            <person name="Etienne K.A."/>
            <person name="Vallabhaneni S."/>
            <person name="Farooqi J."/>
            <person name="Chowdhary A."/>
            <person name="Govender N.P."/>
            <person name="Colombo A.L."/>
            <person name="Calvo B."/>
            <person name="Cuomo C.A."/>
            <person name="Desjardins C.A."/>
            <person name="Berkow E.L."/>
            <person name="Castanheira M."/>
            <person name="Magobo R.E."/>
            <person name="Jabeen K."/>
            <person name="Asghar R.J."/>
            <person name="Meis J.F."/>
            <person name="Jackson B."/>
            <person name="Chiller T."/>
            <person name="Litvintseva A.P."/>
        </authorList>
    </citation>
    <scope>NUCLEOTIDE SEQUENCE [LARGE SCALE GENOMIC DNA]</scope>
    <source>
        <strain evidence="3 4">B8441</strain>
    </source>
</reference>
<dbReference type="VEuPathDB" id="FungiDB:CJI96_0003101"/>
<dbReference type="OMA" id="QWPFIEP"/>
<accession>A0A5Q7YI16</accession>
<dbReference type="PANTHER" id="PTHR28272">
    <property type="entry name" value="RIBONUCLEASES P/MRP PROTEIN SUBUNIT POP3"/>
    <property type="match status" value="1"/>
</dbReference>
<dbReference type="VEuPathDB" id="FungiDB:CJJ07_003744"/>
<dbReference type="STRING" id="498019.A0A2H1A1C9"/>
<name>A0A2H1A1C9_CANAR</name>
<dbReference type="VEuPathDB" id="FungiDB:CJJ09_003512"/>
<sequence length="285" mass="32086">MSMQANETLKGSLKDLDKRAREVFKPILENPYTQGPDFPVISKETSRDILEFLNQFLPSYGNYLGLKNKKDIPAHALSGKITIGFNSTVQALESQAFFNRKKAFNTVKAPPKRSPIEGYLKYVFVARNDISTPLLTDMLPLLAFTASKSLDNRVKLIDLPRGSMNKLSESLQTKNIGIVGISDEWREGKEMFNLIESNVKDIDVPWLRGLFESETPGFKEPAIKFLRTKAPVGKRPGKKERKQKKVEEKAKVVREKNDDSDASRKRKADSDSADAPKAKKVDVVK</sequence>
<dbReference type="VEuPathDB" id="FungiDB:CJI97_001349"/>
<evidence type="ECO:0000313" key="2">
    <source>
        <dbReference type="EMBL" id="KAK8440405.1"/>
    </source>
</evidence>
<dbReference type="InterPro" id="IPR013241">
    <property type="entry name" value="RNase_P_Pop3"/>
</dbReference>
<evidence type="ECO:0000313" key="4">
    <source>
        <dbReference type="Proteomes" id="UP000230249"/>
    </source>
</evidence>
<evidence type="ECO:0000256" key="1">
    <source>
        <dbReference type="SAM" id="MobiDB-lite"/>
    </source>
</evidence>
<dbReference type="Pfam" id="PF08228">
    <property type="entry name" value="RNase_P_pop3"/>
    <property type="match status" value="1"/>
</dbReference>
<reference evidence="2" key="4">
    <citation type="submission" date="2024-03" db="EMBL/GenBank/DDBJ databases">
        <title>Improved genome assembly of Candida auris strain B8441 and annotation of B11205.</title>
        <authorList>
            <person name="Cauldron N.C."/>
            <person name="Shea T."/>
            <person name="Cuomo C.A."/>
        </authorList>
    </citation>
    <scope>NUCLEOTIDE SEQUENCE</scope>
    <source>
        <strain evidence="2">B8441</strain>
    </source>
</reference>
<dbReference type="Proteomes" id="UP000230249">
    <property type="component" value="Unassembled WGS sequence"/>
</dbReference>
<dbReference type="GO" id="GO:0034965">
    <property type="term" value="P:intronic box C/D snoRNA processing"/>
    <property type="evidence" value="ECO:0007669"/>
    <property type="project" value="TreeGrafter"/>
</dbReference>
<feature type="region of interest" description="Disordered" evidence="1">
    <location>
        <begin position="229"/>
        <end position="285"/>
    </location>
</feature>
<reference evidence="3" key="2">
    <citation type="submission" date="2017-11" db="EMBL/GenBank/DDBJ databases">
        <title>Candida auris genome assembly and annotation.</title>
        <authorList>
            <person name="Munoz J.F."/>
            <person name="Gade L.G."/>
            <person name="Chow N.A."/>
            <person name="Litvintseva A.P."/>
            <person name="Loparev V.N."/>
            <person name="Cuomo C.A."/>
        </authorList>
    </citation>
    <scope>NUCLEOTIDE SEQUENCE</scope>
    <source>
        <strain evidence="3">B8441</strain>
    </source>
</reference>
<dbReference type="AlphaFoldDB" id="A0A2H1A1C9"/>
<organism evidence="3">
    <name type="scientific">Candidozyma auris</name>
    <name type="common">Yeast</name>
    <name type="synonym">Candida auris</name>
    <dbReference type="NCBI Taxonomy" id="498019"/>
    <lineage>
        <taxon>Eukaryota</taxon>
        <taxon>Fungi</taxon>
        <taxon>Dikarya</taxon>
        <taxon>Ascomycota</taxon>
        <taxon>Saccharomycotina</taxon>
        <taxon>Pichiomycetes</taxon>
        <taxon>Metschnikowiaceae</taxon>
        <taxon>Candidozyma</taxon>
    </lineage>
</organism>
<dbReference type="VEuPathDB" id="FungiDB:QG37_04196"/>
<accession>A0A2H1A1C9</accession>
<dbReference type="GO" id="GO:0004526">
    <property type="term" value="F:ribonuclease P activity"/>
    <property type="evidence" value="ECO:0007669"/>
    <property type="project" value="TreeGrafter"/>
</dbReference>
<feature type="compositionally biased region" description="Basic and acidic residues" evidence="1">
    <location>
        <begin position="245"/>
        <end position="285"/>
    </location>
</feature>
<evidence type="ECO:0000313" key="3">
    <source>
        <dbReference type="EMBL" id="PIS56717.1"/>
    </source>
</evidence>
<dbReference type="GO" id="GO:0008033">
    <property type="term" value="P:tRNA processing"/>
    <property type="evidence" value="ECO:0007669"/>
    <property type="project" value="InterPro"/>
</dbReference>
<dbReference type="GO" id="GO:0000171">
    <property type="term" value="F:ribonuclease MRP activity"/>
    <property type="evidence" value="ECO:0007669"/>
    <property type="project" value="TreeGrafter"/>
</dbReference>
<dbReference type="VEuPathDB" id="FungiDB:B9J08_001257"/>
<dbReference type="GO" id="GO:0006364">
    <property type="term" value="P:rRNA processing"/>
    <property type="evidence" value="ECO:0007669"/>
    <property type="project" value="InterPro"/>
</dbReference>
<comment type="caution">
    <text evidence="3">The sequence shown here is derived from an EMBL/GenBank/DDBJ whole genome shotgun (WGS) entry which is preliminary data.</text>
</comment>
<protein>
    <submittedName>
        <fullName evidence="3">Uncharacterized protein</fullName>
    </submittedName>
</protein>
<dbReference type="GO" id="GO:0005655">
    <property type="term" value="C:nucleolar ribonuclease P complex"/>
    <property type="evidence" value="ECO:0007669"/>
    <property type="project" value="TreeGrafter"/>
</dbReference>
<dbReference type="PANTHER" id="PTHR28272:SF1">
    <property type="entry name" value="RIBONUCLEASES P_MRP PROTEIN SUBUNIT POP3"/>
    <property type="match status" value="1"/>
</dbReference>
<reference evidence="2 4" key="3">
    <citation type="journal article" date="2018" name="Nat. Commun.">
        <title>Genomic insights into multidrug-resistance, mating and virulence in Candida auris and related emerging species.</title>
        <authorList>
            <person name="Munoz J.F."/>
            <person name="Gade L."/>
            <person name="Chow N.A."/>
            <person name="Loparev V.N."/>
            <person name="Juieng P."/>
            <person name="Berkow E.L."/>
            <person name="Farrer R.A."/>
            <person name="Litvintseva A.P."/>
            <person name="Cuomo C.A."/>
        </authorList>
    </citation>
    <scope>GENOME REANNOTATION</scope>
    <source>
        <strain evidence="2 4">B8441</strain>
    </source>
</reference>
<keyword evidence="4" id="KW-1185">Reference proteome</keyword>
<gene>
    <name evidence="3" type="ORF">B9J08_001257</name>
    <name evidence="2" type="ORF">B9J08_03507</name>
</gene>
<dbReference type="EMBL" id="PEKT02000003">
    <property type="protein sequence ID" value="PIS56717.1"/>
    <property type="molecule type" value="Genomic_DNA"/>
</dbReference>
<dbReference type="EMBL" id="PEKT03000003">
    <property type="protein sequence ID" value="KAK8440405.1"/>
    <property type="molecule type" value="Genomic_DNA"/>
</dbReference>
<feature type="compositionally biased region" description="Basic residues" evidence="1">
    <location>
        <begin position="235"/>
        <end position="244"/>
    </location>
</feature>
<proteinExistence type="predicted"/>
<dbReference type="GO" id="GO:0000172">
    <property type="term" value="C:ribonuclease MRP complex"/>
    <property type="evidence" value="ECO:0007669"/>
    <property type="project" value="TreeGrafter"/>
</dbReference>
<dbReference type="GO" id="GO:0005829">
    <property type="term" value="C:cytosol"/>
    <property type="evidence" value="ECO:0007669"/>
    <property type="project" value="TreeGrafter"/>
</dbReference>